<evidence type="ECO:0000313" key="3">
    <source>
        <dbReference type="Proteomes" id="UP000070700"/>
    </source>
</evidence>
<organism evidence="2 3">
    <name type="scientific">Mollisia scopiformis</name>
    <name type="common">Conifer needle endophyte fungus</name>
    <name type="synonym">Phialocephala scopiformis</name>
    <dbReference type="NCBI Taxonomy" id="149040"/>
    <lineage>
        <taxon>Eukaryota</taxon>
        <taxon>Fungi</taxon>
        <taxon>Dikarya</taxon>
        <taxon>Ascomycota</taxon>
        <taxon>Pezizomycotina</taxon>
        <taxon>Leotiomycetes</taxon>
        <taxon>Helotiales</taxon>
        <taxon>Mollisiaceae</taxon>
        <taxon>Mollisia</taxon>
    </lineage>
</organism>
<feature type="compositionally biased region" description="Basic and acidic residues" evidence="1">
    <location>
        <begin position="1"/>
        <end position="12"/>
    </location>
</feature>
<dbReference type="InParanoid" id="A0A194XH42"/>
<accession>A0A194XH42</accession>
<dbReference type="RefSeq" id="XP_018073838.1">
    <property type="nucleotide sequence ID" value="XM_018212977.1"/>
</dbReference>
<evidence type="ECO:0000256" key="1">
    <source>
        <dbReference type="SAM" id="MobiDB-lite"/>
    </source>
</evidence>
<dbReference type="OrthoDB" id="3555984at2759"/>
<reference evidence="2 3" key="1">
    <citation type="submission" date="2015-10" db="EMBL/GenBank/DDBJ databases">
        <title>Full genome of DAOMC 229536 Phialocephala scopiformis, a fungal endophyte of spruce producing the potent anti-insectan compound rugulosin.</title>
        <authorList>
            <consortium name="DOE Joint Genome Institute"/>
            <person name="Walker A.K."/>
            <person name="Frasz S.L."/>
            <person name="Seifert K.A."/>
            <person name="Miller J.D."/>
            <person name="Mondo S.J."/>
            <person name="Labutti K."/>
            <person name="Lipzen A."/>
            <person name="Dockter R."/>
            <person name="Kennedy M."/>
            <person name="Grigoriev I.V."/>
            <person name="Spatafora J.W."/>
        </authorList>
    </citation>
    <scope>NUCLEOTIDE SEQUENCE [LARGE SCALE GENOMIC DNA]</scope>
    <source>
        <strain evidence="2 3">CBS 120377</strain>
    </source>
</reference>
<dbReference type="Proteomes" id="UP000070700">
    <property type="component" value="Unassembled WGS sequence"/>
</dbReference>
<gene>
    <name evidence="2" type="ORF">LY89DRAFT_667431</name>
</gene>
<feature type="region of interest" description="Disordered" evidence="1">
    <location>
        <begin position="1"/>
        <end position="23"/>
    </location>
</feature>
<keyword evidence="3" id="KW-1185">Reference proteome</keyword>
<name>A0A194XH42_MOLSC</name>
<protein>
    <submittedName>
        <fullName evidence="2">Uncharacterized protein</fullName>
    </submittedName>
</protein>
<dbReference type="KEGG" id="psco:LY89DRAFT_667431"/>
<dbReference type="EMBL" id="KQ947411">
    <property type="protein sequence ID" value="KUJ19483.1"/>
    <property type="molecule type" value="Genomic_DNA"/>
</dbReference>
<sequence length="394" mass="44749">MNTDQSKEDKLLNDMVPPPDPLHTVPRVLDDALTGKLMEHYGLSRIPEISSAFTRYFEAHEYHDRRRAVRSFIAGRSNPQPLEREQEVEDGFEERGVEKQALESLIPMLKAFLVEVNKDIQPYLSEDGVFELWTLVEECRIAMEDGDVWSCYGIVAKIHKGLTIGRCDRELVFNAYGEALSGRDISLGKGLSGPDCRAEIMAVVDHGDCELWQLWIMAVVDCIWIRHPTPSDRVMIQQQSAEEYSLGCGDLLPEINTTTGYSPFLDDPLPHFAGAFRRYFFAHNHVAQFNSLDCDKTEEFKYLYELLTLFEALQSEVQAGGGRFCNDSGITLQSLMDRCTAKKRIGDDSACFRVAEALQAWLVAELHSRKDNCTGDMQMWLRYEELIGSLESVQ</sequence>
<proteinExistence type="predicted"/>
<dbReference type="GeneID" id="28822703"/>
<dbReference type="AlphaFoldDB" id="A0A194XH42"/>
<evidence type="ECO:0000313" key="2">
    <source>
        <dbReference type="EMBL" id="KUJ19483.1"/>
    </source>
</evidence>